<gene>
    <name evidence="1" type="ORF">L798_07353</name>
</gene>
<dbReference type="InParanoid" id="A0A067R5H0"/>
<sequence length="104" mass="12375">MVMRRICGPNCKKDELLGGKLHNEEKFYSSPNITGRNKSRRMRRSLCVGRMGERRNAYRVLVGKSEGKRLLKRPRDRWEDSIKMDFREIGWHDMGWIHLSQDRG</sequence>
<name>A0A067R5H0_ZOONE</name>
<dbReference type="Proteomes" id="UP000027135">
    <property type="component" value="Unassembled WGS sequence"/>
</dbReference>
<organism evidence="1 2">
    <name type="scientific">Zootermopsis nevadensis</name>
    <name type="common">Dampwood termite</name>
    <dbReference type="NCBI Taxonomy" id="136037"/>
    <lineage>
        <taxon>Eukaryota</taxon>
        <taxon>Metazoa</taxon>
        <taxon>Ecdysozoa</taxon>
        <taxon>Arthropoda</taxon>
        <taxon>Hexapoda</taxon>
        <taxon>Insecta</taxon>
        <taxon>Pterygota</taxon>
        <taxon>Neoptera</taxon>
        <taxon>Polyneoptera</taxon>
        <taxon>Dictyoptera</taxon>
        <taxon>Blattodea</taxon>
        <taxon>Blattoidea</taxon>
        <taxon>Termitoidae</taxon>
        <taxon>Termopsidae</taxon>
        <taxon>Zootermopsis</taxon>
    </lineage>
</organism>
<dbReference type="EMBL" id="KK852683">
    <property type="protein sequence ID" value="KDR18535.1"/>
    <property type="molecule type" value="Genomic_DNA"/>
</dbReference>
<accession>A0A067R5H0</accession>
<reference evidence="1 2" key="1">
    <citation type="journal article" date="2014" name="Nat. Commun.">
        <title>Molecular traces of alternative social organization in a termite genome.</title>
        <authorList>
            <person name="Terrapon N."/>
            <person name="Li C."/>
            <person name="Robertson H.M."/>
            <person name="Ji L."/>
            <person name="Meng X."/>
            <person name="Booth W."/>
            <person name="Chen Z."/>
            <person name="Childers C.P."/>
            <person name="Glastad K.M."/>
            <person name="Gokhale K."/>
            <person name="Gowin J."/>
            <person name="Gronenberg W."/>
            <person name="Hermansen R.A."/>
            <person name="Hu H."/>
            <person name="Hunt B.G."/>
            <person name="Huylmans A.K."/>
            <person name="Khalil S.M."/>
            <person name="Mitchell R.D."/>
            <person name="Munoz-Torres M.C."/>
            <person name="Mustard J.A."/>
            <person name="Pan H."/>
            <person name="Reese J.T."/>
            <person name="Scharf M.E."/>
            <person name="Sun F."/>
            <person name="Vogel H."/>
            <person name="Xiao J."/>
            <person name="Yang W."/>
            <person name="Yang Z."/>
            <person name="Yang Z."/>
            <person name="Zhou J."/>
            <person name="Zhu J."/>
            <person name="Brent C.S."/>
            <person name="Elsik C.G."/>
            <person name="Goodisman M.A."/>
            <person name="Liberles D.A."/>
            <person name="Roe R.M."/>
            <person name="Vargo E.L."/>
            <person name="Vilcinskas A."/>
            <person name="Wang J."/>
            <person name="Bornberg-Bauer E."/>
            <person name="Korb J."/>
            <person name="Zhang G."/>
            <person name="Liebig J."/>
        </authorList>
    </citation>
    <scope>NUCLEOTIDE SEQUENCE [LARGE SCALE GENOMIC DNA]</scope>
    <source>
        <tissue evidence="1">Whole organism</tissue>
    </source>
</reference>
<keyword evidence="2" id="KW-1185">Reference proteome</keyword>
<evidence type="ECO:0000313" key="1">
    <source>
        <dbReference type="EMBL" id="KDR18535.1"/>
    </source>
</evidence>
<proteinExistence type="predicted"/>
<protein>
    <submittedName>
        <fullName evidence="1">Uncharacterized protein</fullName>
    </submittedName>
</protein>
<evidence type="ECO:0000313" key="2">
    <source>
        <dbReference type="Proteomes" id="UP000027135"/>
    </source>
</evidence>
<dbReference type="AlphaFoldDB" id="A0A067R5H0"/>